<reference evidence="4" key="1">
    <citation type="submission" date="2015-11" db="EMBL/GenBank/DDBJ databases">
        <authorList>
            <person name="Zhang Y."/>
            <person name="Guo Z."/>
        </authorList>
    </citation>
    <scope>NUCLEOTIDE SEQUENCE</scope>
</reference>
<dbReference type="InterPro" id="IPR050452">
    <property type="entry name" value="Metacaspase"/>
</dbReference>
<feature type="domain" description="Peptidase C14 caspase" evidence="3">
    <location>
        <begin position="64"/>
        <end position="328"/>
    </location>
</feature>
<dbReference type="Pfam" id="PF00656">
    <property type="entry name" value="Peptidase_C14"/>
    <property type="match status" value="1"/>
</dbReference>
<dbReference type="GO" id="GO:0006508">
    <property type="term" value="P:proteolysis"/>
    <property type="evidence" value="ECO:0007669"/>
    <property type="project" value="InterPro"/>
</dbReference>
<evidence type="ECO:0000313" key="4">
    <source>
        <dbReference type="EMBL" id="ANB41197.1"/>
    </source>
</evidence>
<dbReference type="InterPro" id="IPR011600">
    <property type="entry name" value="Pept_C14_caspase"/>
</dbReference>
<dbReference type="GO" id="GO:0005737">
    <property type="term" value="C:cytoplasm"/>
    <property type="evidence" value="ECO:0007669"/>
    <property type="project" value="TreeGrafter"/>
</dbReference>
<dbReference type="PANTHER" id="PTHR48104:SF13">
    <property type="entry name" value="PEPTIDASE C14 CASPASE DOMAIN-CONTAINING PROTEIN"/>
    <property type="match status" value="1"/>
</dbReference>
<feature type="region of interest" description="Disordered" evidence="2">
    <location>
        <begin position="36"/>
        <end position="57"/>
    </location>
</feature>
<evidence type="ECO:0000256" key="2">
    <source>
        <dbReference type="SAM" id="MobiDB-lite"/>
    </source>
</evidence>
<dbReference type="EMBL" id="KU188287">
    <property type="protein sequence ID" value="ANB41197.1"/>
    <property type="molecule type" value="mRNA"/>
</dbReference>
<dbReference type="AlphaFoldDB" id="A0A167MHT3"/>
<comment type="similarity">
    <text evidence="1">Belongs to the peptidase C14B family.</text>
</comment>
<dbReference type="Gene3D" id="3.40.50.12660">
    <property type="match status" value="1"/>
</dbReference>
<name>A0A167MHT3_HEVBR</name>
<proteinExistence type="evidence at transcript level"/>
<dbReference type="SUPFAM" id="SSF52129">
    <property type="entry name" value="Caspase-like"/>
    <property type="match status" value="1"/>
</dbReference>
<evidence type="ECO:0000256" key="1">
    <source>
        <dbReference type="ARBA" id="ARBA00009005"/>
    </source>
</evidence>
<organism evidence="4">
    <name type="scientific">Hevea brasiliensis</name>
    <name type="common">Para rubber tree</name>
    <name type="synonym">Siphonia brasiliensis</name>
    <dbReference type="NCBI Taxonomy" id="3981"/>
    <lineage>
        <taxon>Eukaryota</taxon>
        <taxon>Viridiplantae</taxon>
        <taxon>Streptophyta</taxon>
        <taxon>Embryophyta</taxon>
        <taxon>Tracheophyta</taxon>
        <taxon>Spermatophyta</taxon>
        <taxon>Magnoliopsida</taxon>
        <taxon>eudicotyledons</taxon>
        <taxon>Gunneridae</taxon>
        <taxon>Pentapetalae</taxon>
        <taxon>rosids</taxon>
        <taxon>fabids</taxon>
        <taxon>Malpighiales</taxon>
        <taxon>Euphorbiaceae</taxon>
        <taxon>Crotonoideae</taxon>
        <taxon>Micrandreae</taxon>
        <taxon>Hevea</taxon>
    </lineage>
</organism>
<dbReference type="InterPro" id="IPR029030">
    <property type="entry name" value="Caspase-like_dom_sf"/>
</dbReference>
<dbReference type="GO" id="GO:0004197">
    <property type="term" value="F:cysteine-type endopeptidase activity"/>
    <property type="evidence" value="ECO:0007669"/>
    <property type="project" value="InterPro"/>
</dbReference>
<accession>A0A167MHT3</accession>
<evidence type="ECO:0000259" key="3">
    <source>
        <dbReference type="Pfam" id="PF00656"/>
    </source>
</evidence>
<sequence>MCAKFDKKLVQNNTEQKGKFFKKLGLVWKFIFKPKNKESPDTKPSSPLDASKLAEAPVPEDGRRKRALLIGVSYKGTKYELKGTINDVKTMKDWLINNFGFKAENIRILTEEEPNEELKPTKENIQNSMKWLVKDCGGGDSLVFYFSGHGLRQPDFEKDERDGFDETICPVDYLTAGMILDNEIYSTIVRPLPEGVTLHAIVDACHSGTVLDLSYVYNRETKTWDDNSPPSGVKKNTSGGLAITISACRDDQMAADTDAFSEDDVKMSGALTHTLTSHVSKGNEITYGKLLDAIYKDIEDADKRGWIVGRLLRKLFNARLLQKPQLSTSEPFDVYQKRFYL</sequence>
<protein>
    <submittedName>
        <fullName evidence="4">Metacaspase 7</fullName>
    </submittedName>
</protein>
<dbReference type="PANTHER" id="PTHR48104">
    <property type="entry name" value="METACASPASE-4"/>
    <property type="match status" value="1"/>
</dbReference>